<dbReference type="AlphaFoldDB" id="A0A6N2C953"/>
<protein>
    <submittedName>
        <fullName evidence="2">Uncharacterized protein</fullName>
    </submittedName>
</protein>
<evidence type="ECO:0000256" key="1">
    <source>
        <dbReference type="SAM" id="MobiDB-lite"/>
    </source>
</evidence>
<dbReference type="EMBL" id="RXGB01000271">
    <property type="protein sequence ID" value="TMX04217.1"/>
    <property type="molecule type" value="Genomic_DNA"/>
</dbReference>
<comment type="caution">
    <text evidence="2">The sequence shown here is derived from an EMBL/GenBank/DDBJ whole genome shotgun (WGS) entry which is preliminary data.</text>
</comment>
<name>A0A6N2C953_SOLCI</name>
<evidence type="ECO:0000313" key="2">
    <source>
        <dbReference type="EMBL" id="TMX04217.1"/>
    </source>
</evidence>
<accession>A0A6N2C953</accession>
<feature type="region of interest" description="Disordered" evidence="1">
    <location>
        <begin position="1"/>
        <end position="36"/>
    </location>
</feature>
<proteinExistence type="predicted"/>
<organism evidence="2">
    <name type="scientific">Solanum chilense</name>
    <name type="common">Tomato</name>
    <name type="synonym">Lycopersicon chilense</name>
    <dbReference type="NCBI Taxonomy" id="4083"/>
    <lineage>
        <taxon>Eukaryota</taxon>
        <taxon>Viridiplantae</taxon>
        <taxon>Streptophyta</taxon>
        <taxon>Embryophyta</taxon>
        <taxon>Tracheophyta</taxon>
        <taxon>Spermatophyta</taxon>
        <taxon>Magnoliopsida</taxon>
        <taxon>eudicotyledons</taxon>
        <taxon>Gunneridae</taxon>
        <taxon>Pentapetalae</taxon>
        <taxon>asterids</taxon>
        <taxon>lamiids</taxon>
        <taxon>Solanales</taxon>
        <taxon>Solanaceae</taxon>
        <taxon>Solanoideae</taxon>
        <taxon>Solaneae</taxon>
        <taxon>Solanum</taxon>
        <taxon>Solanum subgen. Lycopersicon</taxon>
    </lineage>
</organism>
<gene>
    <name evidence="2" type="ORF">EJD97_010646</name>
</gene>
<reference evidence="2" key="1">
    <citation type="submission" date="2019-05" db="EMBL/GenBank/DDBJ databases">
        <title>The de novo reference genome and transcriptome assemblies of the wild tomato species Solanum chilense.</title>
        <authorList>
            <person name="Stam R."/>
            <person name="Nosenko T."/>
            <person name="Hoerger A.C."/>
            <person name="Stephan W."/>
            <person name="Seidel M.A."/>
            <person name="Kuhn J.M.M."/>
            <person name="Haberer G."/>
            <person name="Tellier A."/>
        </authorList>
    </citation>
    <scope>NUCLEOTIDE SEQUENCE</scope>
    <source>
        <tissue evidence="2">Mature leaves</tissue>
    </source>
</reference>
<sequence length="116" mass="12717">MTQRLDEDLGNAGDPPRGNEVPPLEDNVYDDQTPINPPTLTYGDIWADFLQMSQAITTPAHAVTILAQAITTEANREVVPRANQHFGSMASSLRDLARINPPTFYGSQVKEDPPQS</sequence>